<feature type="compositionally biased region" description="Low complexity" evidence="1">
    <location>
        <begin position="721"/>
        <end position="755"/>
    </location>
</feature>
<feature type="compositionally biased region" description="Basic and acidic residues" evidence="1">
    <location>
        <begin position="695"/>
        <end position="719"/>
    </location>
</feature>
<keyword evidence="2" id="KW-1133">Transmembrane helix</keyword>
<feature type="region of interest" description="Disordered" evidence="1">
    <location>
        <begin position="956"/>
        <end position="975"/>
    </location>
</feature>
<keyword evidence="2" id="KW-0812">Transmembrane</keyword>
<dbReference type="OrthoDB" id="5382203at2759"/>
<dbReference type="EMBL" id="MCGT01000050">
    <property type="protein sequence ID" value="ORX44114.1"/>
    <property type="molecule type" value="Genomic_DNA"/>
</dbReference>
<feature type="compositionally biased region" description="Low complexity" evidence="1">
    <location>
        <begin position="459"/>
        <end position="472"/>
    </location>
</feature>
<feature type="region of interest" description="Disordered" evidence="1">
    <location>
        <begin position="908"/>
        <end position="941"/>
    </location>
</feature>
<evidence type="ECO:0000313" key="4">
    <source>
        <dbReference type="Proteomes" id="UP000242146"/>
    </source>
</evidence>
<protein>
    <submittedName>
        <fullName evidence="3">Uncharacterized protein</fullName>
    </submittedName>
</protein>
<keyword evidence="2" id="KW-0472">Membrane</keyword>
<feature type="compositionally biased region" description="Pro residues" evidence="1">
    <location>
        <begin position="326"/>
        <end position="337"/>
    </location>
</feature>
<feature type="compositionally biased region" description="Low complexity" evidence="1">
    <location>
        <begin position="305"/>
        <end position="325"/>
    </location>
</feature>
<dbReference type="STRING" id="101127.A0A1X2G3Y8"/>
<feature type="compositionally biased region" description="Polar residues" evidence="1">
    <location>
        <begin position="908"/>
        <end position="922"/>
    </location>
</feature>
<feature type="region of interest" description="Disordered" evidence="1">
    <location>
        <begin position="78"/>
        <end position="115"/>
    </location>
</feature>
<dbReference type="Proteomes" id="UP000242146">
    <property type="component" value="Unassembled WGS sequence"/>
</dbReference>
<feature type="compositionally biased region" description="Low complexity" evidence="1">
    <location>
        <begin position="338"/>
        <end position="373"/>
    </location>
</feature>
<reference evidence="3 4" key="1">
    <citation type="submission" date="2016-07" db="EMBL/GenBank/DDBJ databases">
        <title>Pervasive Adenine N6-methylation of Active Genes in Fungi.</title>
        <authorList>
            <consortium name="DOE Joint Genome Institute"/>
            <person name="Mondo S.J."/>
            <person name="Dannebaum R.O."/>
            <person name="Kuo R.C."/>
            <person name="Labutti K."/>
            <person name="Haridas S."/>
            <person name="Kuo A."/>
            <person name="Salamov A."/>
            <person name="Ahrendt S.R."/>
            <person name="Lipzen A."/>
            <person name="Sullivan W."/>
            <person name="Andreopoulos W.B."/>
            <person name="Clum A."/>
            <person name="Lindquist E."/>
            <person name="Daum C."/>
            <person name="Ramamoorthy G.K."/>
            <person name="Gryganskyi A."/>
            <person name="Culley D."/>
            <person name="Magnuson J.K."/>
            <person name="James T.Y."/>
            <person name="O'Malley M.A."/>
            <person name="Stajich J.E."/>
            <person name="Spatafora J.W."/>
            <person name="Visel A."/>
            <person name="Grigoriev I.V."/>
        </authorList>
    </citation>
    <scope>NUCLEOTIDE SEQUENCE [LARGE SCALE GENOMIC DNA]</scope>
    <source>
        <strain evidence="3 4">NRRL 3301</strain>
    </source>
</reference>
<feature type="compositionally biased region" description="Low complexity" evidence="1">
    <location>
        <begin position="603"/>
        <end position="617"/>
    </location>
</feature>
<feature type="compositionally biased region" description="Acidic residues" evidence="1">
    <location>
        <begin position="963"/>
        <end position="975"/>
    </location>
</feature>
<feature type="region of interest" description="Disordered" evidence="1">
    <location>
        <begin position="190"/>
        <end position="813"/>
    </location>
</feature>
<feature type="compositionally biased region" description="Basic and acidic residues" evidence="1">
    <location>
        <begin position="535"/>
        <end position="553"/>
    </location>
</feature>
<evidence type="ECO:0000256" key="2">
    <source>
        <dbReference type="SAM" id="Phobius"/>
    </source>
</evidence>
<gene>
    <name evidence="3" type="ORF">DM01DRAFT_1194411</name>
</gene>
<evidence type="ECO:0000256" key="1">
    <source>
        <dbReference type="SAM" id="MobiDB-lite"/>
    </source>
</evidence>
<dbReference type="AlphaFoldDB" id="A0A1X2G3Y8"/>
<name>A0A1X2G3Y8_9FUNG</name>
<feature type="compositionally biased region" description="Low complexity" evidence="1">
    <location>
        <begin position="492"/>
        <end position="533"/>
    </location>
</feature>
<feature type="compositionally biased region" description="Low complexity" evidence="1">
    <location>
        <begin position="209"/>
        <end position="234"/>
    </location>
</feature>
<feature type="compositionally biased region" description="Polar residues" evidence="1">
    <location>
        <begin position="756"/>
        <end position="766"/>
    </location>
</feature>
<feature type="compositionally biased region" description="Low complexity" evidence="1">
    <location>
        <begin position="438"/>
        <end position="451"/>
    </location>
</feature>
<feature type="compositionally biased region" description="Low complexity" evidence="1">
    <location>
        <begin position="388"/>
        <end position="408"/>
    </location>
</feature>
<feature type="compositionally biased region" description="Low complexity" evidence="1">
    <location>
        <begin position="275"/>
        <end position="296"/>
    </location>
</feature>
<accession>A0A1X2G3Y8</accession>
<feature type="compositionally biased region" description="Low complexity" evidence="1">
    <location>
        <begin position="573"/>
        <end position="594"/>
    </location>
</feature>
<organism evidence="3 4">
    <name type="scientific">Hesseltinella vesiculosa</name>
    <dbReference type="NCBI Taxonomy" id="101127"/>
    <lineage>
        <taxon>Eukaryota</taxon>
        <taxon>Fungi</taxon>
        <taxon>Fungi incertae sedis</taxon>
        <taxon>Mucoromycota</taxon>
        <taxon>Mucoromycotina</taxon>
        <taxon>Mucoromycetes</taxon>
        <taxon>Mucorales</taxon>
        <taxon>Cunninghamellaceae</taxon>
        <taxon>Hesseltinella</taxon>
    </lineage>
</organism>
<evidence type="ECO:0000313" key="3">
    <source>
        <dbReference type="EMBL" id="ORX44114.1"/>
    </source>
</evidence>
<comment type="caution">
    <text evidence="3">The sequence shown here is derived from an EMBL/GenBank/DDBJ whole genome shotgun (WGS) entry which is preliminary data.</text>
</comment>
<feature type="compositionally biased region" description="Polar residues" evidence="1">
    <location>
        <begin position="235"/>
        <end position="252"/>
    </location>
</feature>
<feature type="compositionally biased region" description="Polar residues" evidence="1">
    <location>
        <begin position="802"/>
        <end position="811"/>
    </location>
</feature>
<keyword evidence="4" id="KW-1185">Reference proteome</keyword>
<feature type="compositionally biased region" description="Polar residues" evidence="1">
    <location>
        <begin position="559"/>
        <end position="572"/>
    </location>
</feature>
<feature type="compositionally biased region" description="Polar residues" evidence="1">
    <location>
        <begin position="94"/>
        <end position="115"/>
    </location>
</feature>
<feature type="transmembrane region" description="Helical" evidence="2">
    <location>
        <begin position="37"/>
        <end position="56"/>
    </location>
</feature>
<proteinExistence type="predicted"/>
<sequence length="1015" mass="107421">MVATPLHTPKLAPKKDFFSPTSSQALGKQSISRTETFFFYPSAYTPLSLFFFFLFAGSSPIATGYLDISFDDLSIGESAQDEEEDPRQLRRPNTAMSSHSVHTTATRRSNSIMTSNTSNFTSVSLASHGSGNGNKKAYKVFQQAAPTPASSQASAPVYDPDAPTMNFEDLVRSGNTMRVSLTPNRLRSIEVKNQMADEPAKPAWKRRSSSVPRMSSSSSRPSSRQSSRPQTPTSLHPSGNSFHPPRNSQQATIPAPPLTSLPSGGSMPRLSANGSSSSLAPASAAPSATASPTASPKVKDDSRLRPSSPRASSPRASSPRASSPRPVSPRPVSPRPASPRTSTASPPATQAATRVSAPSSPKPSNRASSSPKPGNRAPPSSPKPSNRTSSVATTTTITTATAKVTTIKNKSSFDKRFEQPRNAPKPPPGSKTAGKVKSGSLGSRSSTSVNSIKSMDRNSSISSSSTSSLTSSPVKTRPAIPAEMKKSATTQAIASSKLSTASSSTASSTTAAASTAKQAASTTPLLRRSSGSSRKSRENLRKLKEKEETKERQQSQSSPKLTPSQKAASTTDLSTTPTSASSILSSSSSVTDSLASKDDKDAQSASAAPANTANTTKQRPERPSSIVAKRASMAGTSRRHSLHESYAINVMELETNQDDEGAEAKSSPAVHHRSTSPPPLPHSSSGLEDPQSSAADHDTADTTAAAKKELSEAPKKENDGTASTPPASASTSSSSSSSSLPSSPPTIVTTSPLPSANDNKLQTQSLDSPAPSEEPSSEDARSDSPTDLPEEDRKLLTPALQRRTSVANNRRSMVLDKVLQFERAQSLDDVQQQQQQQQRRASSYIPRRERFMYLQQNPTSNIMDRKHQYPHLHHRGITTPSSKNWVRPGTSDAIAAAAARFSAGVSLGVQTDQPPATPPTLQKKSKKRLAAASKPTGANKDMPALVVTDASGQTLDSAKAVDSDDDDGSLLTDSDDVVSEHGIVDGDEEWFLPEEEWEDFAEQETTVAEWLLGEA</sequence>